<dbReference type="Proteomes" id="UP001163266">
    <property type="component" value="Chromosome"/>
</dbReference>
<dbReference type="InterPro" id="IPR009937">
    <property type="entry name" value="Phage_holin_3_6"/>
</dbReference>
<evidence type="ECO:0000256" key="1">
    <source>
        <dbReference type="SAM" id="MobiDB-lite"/>
    </source>
</evidence>
<evidence type="ECO:0000313" key="4">
    <source>
        <dbReference type="Proteomes" id="UP001163266"/>
    </source>
</evidence>
<feature type="region of interest" description="Disordered" evidence="1">
    <location>
        <begin position="1"/>
        <end position="37"/>
    </location>
</feature>
<evidence type="ECO:0000313" key="3">
    <source>
        <dbReference type="EMBL" id="UZD55804.1"/>
    </source>
</evidence>
<gene>
    <name evidence="3" type="ORF">OMP39_04280</name>
</gene>
<dbReference type="RefSeq" id="WP_264893558.1">
    <property type="nucleotide sequence ID" value="NZ_CP110257.1"/>
</dbReference>
<dbReference type="Pfam" id="PF07332">
    <property type="entry name" value="Phage_holin_3_6"/>
    <property type="match status" value="1"/>
</dbReference>
<feature type="compositionally biased region" description="Low complexity" evidence="1">
    <location>
        <begin position="17"/>
        <end position="37"/>
    </location>
</feature>
<sequence length="164" mass="16656">MERPTIAPEAGSPSEVGASSAGLPPAGEAAPPGAGTAPAATSFTHALGLTWEEVRGVLQERMRLFSLEAQRSGLALVQIVLYGVMAAVLVVTAWLALMGGIAVWLVLNAGLHWAVAVVVIAASNVVVAAVLGAAMRKLVPQLGFPATVRQLRGGVAPQPPGPRS</sequence>
<protein>
    <submittedName>
        <fullName evidence="3">Phage holin family protein</fullName>
    </submittedName>
</protein>
<accession>A0ABY6MUX6</accession>
<keyword evidence="2" id="KW-0812">Transmembrane</keyword>
<evidence type="ECO:0000256" key="2">
    <source>
        <dbReference type="SAM" id="Phobius"/>
    </source>
</evidence>
<keyword evidence="4" id="KW-1185">Reference proteome</keyword>
<dbReference type="EMBL" id="CP110257">
    <property type="protein sequence ID" value="UZD55804.1"/>
    <property type="molecule type" value="Genomic_DNA"/>
</dbReference>
<proteinExistence type="predicted"/>
<reference evidence="3" key="1">
    <citation type="submission" date="2022-10" db="EMBL/GenBank/DDBJ databases">
        <title>Complete genome sequence of Schlegelella aquatica LMG 23380.</title>
        <authorList>
            <person name="Musilova J."/>
            <person name="Kourilova X."/>
            <person name="Bezdicek M."/>
            <person name="Hermankova K."/>
            <person name="Obruca S."/>
            <person name="Sedlar K."/>
        </authorList>
    </citation>
    <scope>NUCLEOTIDE SEQUENCE</scope>
    <source>
        <strain evidence="3">LMG 23380</strain>
    </source>
</reference>
<keyword evidence="2" id="KW-1133">Transmembrane helix</keyword>
<feature type="transmembrane region" description="Helical" evidence="2">
    <location>
        <begin position="79"/>
        <end position="107"/>
    </location>
</feature>
<keyword evidence="2" id="KW-0472">Membrane</keyword>
<organism evidence="3 4">
    <name type="scientific">Caldimonas aquatica</name>
    <dbReference type="NCBI Taxonomy" id="376175"/>
    <lineage>
        <taxon>Bacteria</taxon>
        <taxon>Pseudomonadati</taxon>
        <taxon>Pseudomonadota</taxon>
        <taxon>Betaproteobacteria</taxon>
        <taxon>Burkholderiales</taxon>
        <taxon>Sphaerotilaceae</taxon>
        <taxon>Caldimonas</taxon>
    </lineage>
</organism>
<name>A0ABY6MUX6_9BURK</name>
<feature type="transmembrane region" description="Helical" evidence="2">
    <location>
        <begin position="113"/>
        <end position="134"/>
    </location>
</feature>